<dbReference type="InterPro" id="IPR008179">
    <property type="entry name" value="HisE"/>
</dbReference>
<evidence type="ECO:0000256" key="2">
    <source>
        <dbReference type="ARBA" id="ARBA00005204"/>
    </source>
</evidence>
<accession>A0A840APS6</accession>
<dbReference type="NCBIfam" id="TIGR03188">
    <property type="entry name" value="histidine_hisI"/>
    <property type="match status" value="1"/>
</dbReference>
<dbReference type="GO" id="GO:0000105">
    <property type="term" value="P:L-histidine biosynthetic process"/>
    <property type="evidence" value="ECO:0007669"/>
    <property type="project" value="UniProtKB-UniRule"/>
</dbReference>
<dbReference type="GO" id="GO:0004636">
    <property type="term" value="F:phosphoribosyl-ATP diphosphatase activity"/>
    <property type="evidence" value="ECO:0007669"/>
    <property type="project" value="UniProtKB-UniRule"/>
</dbReference>
<keyword evidence="7 9" id="KW-0067">ATP-binding</keyword>
<comment type="caution">
    <text evidence="10">The sequence shown here is derived from an EMBL/GenBank/DDBJ whole genome shotgun (WGS) entry which is preliminary data.</text>
</comment>
<organism evidence="10 11">
    <name type="scientific">Kaistia hirudinis</name>
    <dbReference type="NCBI Taxonomy" id="1293440"/>
    <lineage>
        <taxon>Bacteria</taxon>
        <taxon>Pseudomonadati</taxon>
        <taxon>Pseudomonadota</taxon>
        <taxon>Alphaproteobacteria</taxon>
        <taxon>Hyphomicrobiales</taxon>
        <taxon>Kaistiaceae</taxon>
        <taxon>Kaistia</taxon>
    </lineage>
</organism>
<comment type="similarity">
    <text evidence="3 9">Belongs to the PRA-PH family.</text>
</comment>
<comment type="catalytic activity">
    <reaction evidence="1 9">
        <text>1-(5-phospho-beta-D-ribosyl)-ATP + H2O = 1-(5-phospho-beta-D-ribosyl)-5'-AMP + diphosphate + H(+)</text>
        <dbReference type="Rhea" id="RHEA:22828"/>
        <dbReference type="ChEBI" id="CHEBI:15377"/>
        <dbReference type="ChEBI" id="CHEBI:15378"/>
        <dbReference type="ChEBI" id="CHEBI:33019"/>
        <dbReference type="ChEBI" id="CHEBI:59457"/>
        <dbReference type="ChEBI" id="CHEBI:73183"/>
        <dbReference type="EC" id="3.6.1.31"/>
    </reaction>
</comment>
<keyword evidence="8 9" id="KW-0368">Histidine biosynthesis</keyword>
<dbReference type="EMBL" id="JACIDS010000003">
    <property type="protein sequence ID" value="MBB3931037.1"/>
    <property type="molecule type" value="Genomic_DNA"/>
</dbReference>
<comment type="pathway">
    <text evidence="2 9">Amino-acid biosynthesis; L-histidine biosynthesis; L-histidine from 5-phospho-alpha-D-ribose 1-diphosphate: step 2/9.</text>
</comment>
<evidence type="ECO:0000256" key="4">
    <source>
        <dbReference type="ARBA" id="ARBA00022605"/>
    </source>
</evidence>
<evidence type="ECO:0000256" key="5">
    <source>
        <dbReference type="ARBA" id="ARBA00022741"/>
    </source>
</evidence>
<comment type="subcellular location">
    <subcellularLocation>
        <location evidence="9">Cytoplasm</location>
    </subcellularLocation>
</comment>
<evidence type="ECO:0000256" key="1">
    <source>
        <dbReference type="ARBA" id="ARBA00001460"/>
    </source>
</evidence>
<dbReference type="AlphaFoldDB" id="A0A840APS6"/>
<sequence length="107" mass="11477">MSEFSLDDLAAIVKRRAYSDDASSYTAKLMAKGPARIAKKFGEEAVEAVIAAVEGDRDALVSETADVLYHLAVLLESRGVAFDAVFAELARRTGQTGLEEKASRPAE</sequence>
<evidence type="ECO:0000313" key="10">
    <source>
        <dbReference type="EMBL" id="MBB3931037.1"/>
    </source>
</evidence>
<evidence type="ECO:0000256" key="9">
    <source>
        <dbReference type="HAMAP-Rule" id="MF_01020"/>
    </source>
</evidence>
<name>A0A840APS6_9HYPH</name>
<dbReference type="NCBIfam" id="NF001611">
    <property type="entry name" value="PRK00400.1-3"/>
    <property type="match status" value="1"/>
</dbReference>
<evidence type="ECO:0000256" key="6">
    <source>
        <dbReference type="ARBA" id="ARBA00022801"/>
    </source>
</evidence>
<dbReference type="CDD" id="cd11534">
    <property type="entry name" value="NTP-PPase_HisIE_like"/>
    <property type="match status" value="1"/>
</dbReference>
<protein>
    <recommendedName>
        <fullName evidence="9">Phosphoribosyl-ATP pyrophosphatase</fullName>
        <shortName evidence="9">PRA-PH</shortName>
        <ecNumber evidence="9">3.6.1.31</ecNumber>
    </recommendedName>
</protein>
<dbReference type="InterPro" id="IPR021130">
    <property type="entry name" value="PRib-ATP_PPHydrolase-like"/>
</dbReference>
<dbReference type="UniPathway" id="UPA00031">
    <property type="reaction ID" value="UER00007"/>
</dbReference>
<dbReference type="RefSeq" id="WP_183398723.1">
    <property type="nucleotide sequence ID" value="NZ_JACIDS010000003.1"/>
</dbReference>
<dbReference type="Gene3D" id="1.10.287.1080">
    <property type="entry name" value="MazG-like"/>
    <property type="match status" value="1"/>
</dbReference>
<evidence type="ECO:0000313" key="11">
    <source>
        <dbReference type="Proteomes" id="UP000553963"/>
    </source>
</evidence>
<dbReference type="PANTHER" id="PTHR42945:SF1">
    <property type="entry name" value="HISTIDINE BIOSYNTHESIS BIFUNCTIONAL PROTEIN HIS7"/>
    <property type="match status" value="1"/>
</dbReference>
<evidence type="ECO:0000256" key="8">
    <source>
        <dbReference type="ARBA" id="ARBA00023102"/>
    </source>
</evidence>
<keyword evidence="5 9" id="KW-0547">Nucleotide-binding</keyword>
<dbReference type="SUPFAM" id="SSF101386">
    <property type="entry name" value="all-alpha NTP pyrophosphatases"/>
    <property type="match status" value="1"/>
</dbReference>
<dbReference type="GO" id="GO:0005737">
    <property type="term" value="C:cytoplasm"/>
    <property type="evidence" value="ECO:0007669"/>
    <property type="project" value="UniProtKB-SubCell"/>
</dbReference>
<keyword evidence="9" id="KW-0963">Cytoplasm</keyword>
<evidence type="ECO:0000256" key="7">
    <source>
        <dbReference type="ARBA" id="ARBA00022840"/>
    </source>
</evidence>
<dbReference type="Pfam" id="PF01503">
    <property type="entry name" value="PRA-PH"/>
    <property type="match status" value="1"/>
</dbReference>
<dbReference type="PANTHER" id="PTHR42945">
    <property type="entry name" value="HISTIDINE BIOSYNTHESIS BIFUNCTIONAL PROTEIN"/>
    <property type="match status" value="1"/>
</dbReference>
<keyword evidence="11" id="KW-1185">Reference proteome</keyword>
<keyword evidence="4 9" id="KW-0028">Amino-acid biosynthesis</keyword>
<dbReference type="GO" id="GO:0005524">
    <property type="term" value="F:ATP binding"/>
    <property type="evidence" value="ECO:0007669"/>
    <property type="project" value="UniProtKB-KW"/>
</dbReference>
<dbReference type="Proteomes" id="UP000553963">
    <property type="component" value="Unassembled WGS sequence"/>
</dbReference>
<dbReference type="NCBIfam" id="NF001613">
    <property type="entry name" value="PRK00400.1-5"/>
    <property type="match status" value="1"/>
</dbReference>
<proteinExistence type="inferred from homology"/>
<reference evidence="10 11" key="1">
    <citation type="submission" date="2020-08" db="EMBL/GenBank/DDBJ databases">
        <title>Genomic Encyclopedia of Type Strains, Phase IV (KMG-IV): sequencing the most valuable type-strain genomes for metagenomic binning, comparative biology and taxonomic classification.</title>
        <authorList>
            <person name="Goeker M."/>
        </authorList>
    </citation>
    <scope>NUCLEOTIDE SEQUENCE [LARGE SCALE GENOMIC DNA]</scope>
    <source>
        <strain evidence="10 11">DSM 25966</strain>
    </source>
</reference>
<gene>
    <name evidence="9" type="primary">hisE</name>
    <name evidence="10" type="ORF">GGR25_002087</name>
</gene>
<dbReference type="EC" id="3.6.1.31" evidence="9"/>
<keyword evidence="6 9" id="KW-0378">Hydrolase</keyword>
<evidence type="ECO:0000256" key="3">
    <source>
        <dbReference type="ARBA" id="ARBA00009392"/>
    </source>
</evidence>
<dbReference type="HAMAP" id="MF_01020">
    <property type="entry name" value="HisE"/>
    <property type="match status" value="1"/>
</dbReference>